<dbReference type="EMBL" id="MN738968">
    <property type="protein sequence ID" value="QHT33406.1"/>
    <property type="molecule type" value="Genomic_DNA"/>
</dbReference>
<protein>
    <submittedName>
        <fullName evidence="2">Uncharacterized protein</fullName>
    </submittedName>
</protein>
<reference evidence="2" key="1">
    <citation type="journal article" date="2020" name="Nature">
        <title>Giant virus diversity and host interactions through global metagenomics.</title>
        <authorList>
            <person name="Schulz F."/>
            <person name="Roux S."/>
            <person name="Paez-Espino D."/>
            <person name="Jungbluth S."/>
            <person name="Walsh D.A."/>
            <person name="Denef V.J."/>
            <person name="McMahon K.D."/>
            <person name="Konstantinidis K.T."/>
            <person name="Eloe-Fadrosh E.A."/>
            <person name="Kyrpides N.C."/>
            <person name="Woyke T."/>
        </authorList>
    </citation>
    <scope>NUCLEOTIDE SEQUENCE</scope>
    <source>
        <strain evidence="2">GVMAG-M-3300009161-36</strain>
    </source>
</reference>
<name>A0A6C0EW74_9ZZZZ</name>
<accession>A0A6C0EW74</accession>
<sequence length="363" mass="40696">MSSPAKPTNIYELKQVLRPRLYNVLDEIHKNDNNTILNYTTTIDDFFKSGYSLSITESELSKIKTQIDIVKKYDESRNKIKNDYVEACKQYVDKAKAIFEGLDTLITSNIIIDDSVYVDIKKQIQGPVELVKQEINKLIVRSSSALSDDETELNDLLDRLVKILDGMVQNIIDIIKQTMNEKFNIEFYKLVFQLNPSMNPGIIKMLNIGLVPRISIDIDLQTKTFLDLLESKKLDNNKIIADQSPISNSFNILAEALKQTLTEGGNIFNQLVNIIREKITIINEKINKEVVALGAVPEMAEDAPESGTEVGGGGGNGNTSTFATLATYPISNKSHKNRNNRNSKGKGKGKGRKPNATKKNNRR</sequence>
<proteinExistence type="predicted"/>
<dbReference type="AlphaFoldDB" id="A0A6C0EW74"/>
<organism evidence="2">
    <name type="scientific">viral metagenome</name>
    <dbReference type="NCBI Taxonomy" id="1070528"/>
    <lineage>
        <taxon>unclassified sequences</taxon>
        <taxon>metagenomes</taxon>
        <taxon>organismal metagenomes</taxon>
    </lineage>
</organism>
<feature type="compositionally biased region" description="Basic residues" evidence="1">
    <location>
        <begin position="333"/>
        <end position="363"/>
    </location>
</feature>
<feature type="region of interest" description="Disordered" evidence="1">
    <location>
        <begin position="302"/>
        <end position="363"/>
    </location>
</feature>
<evidence type="ECO:0000256" key="1">
    <source>
        <dbReference type="SAM" id="MobiDB-lite"/>
    </source>
</evidence>
<evidence type="ECO:0000313" key="2">
    <source>
        <dbReference type="EMBL" id="QHT33406.1"/>
    </source>
</evidence>